<feature type="transmembrane region" description="Helical" evidence="1">
    <location>
        <begin position="20"/>
        <end position="37"/>
    </location>
</feature>
<reference evidence="2" key="1">
    <citation type="submission" date="2018-02" db="EMBL/GenBank/DDBJ databases">
        <title>Rhizophora mucronata_Transcriptome.</title>
        <authorList>
            <person name="Meera S.P."/>
            <person name="Sreeshan A."/>
            <person name="Augustine A."/>
        </authorList>
    </citation>
    <scope>NUCLEOTIDE SEQUENCE</scope>
    <source>
        <tissue evidence="2">Leaf</tissue>
    </source>
</reference>
<evidence type="ECO:0000256" key="1">
    <source>
        <dbReference type="SAM" id="Phobius"/>
    </source>
</evidence>
<name>A0A2P2QUY9_RHIMU</name>
<accession>A0A2P2QUY9</accession>
<keyword evidence="1" id="KW-0472">Membrane</keyword>
<protein>
    <submittedName>
        <fullName evidence="2">Uncharacterized protein</fullName>
    </submittedName>
</protein>
<organism evidence="2">
    <name type="scientific">Rhizophora mucronata</name>
    <name type="common">Asiatic mangrove</name>
    <dbReference type="NCBI Taxonomy" id="61149"/>
    <lineage>
        <taxon>Eukaryota</taxon>
        <taxon>Viridiplantae</taxon>
        <taxon>Streptophyta</taxon>
        <taxon>Embryophyta</taxon>
        <taxon>Tracheophyta</taxon>
        <taxon>Spermatophyta</taxon>
        <taxon>Magnoliopsida</taxon>
        <taxon>eudicotyledons</taxon>
        <taxon>Gunneridae</taxon>
        <taxon>Pentapetalae</taxon>
        <taxon>rosids</taxon>
        <taxon>fabids</taxon>
        <taxon>Malpighiales</taxon>
        <taxon>Rhizophoraceae</taxon>
        <taxon>Rhizophora</taxon>
    </lineage>
</organism>
<proteinExistence type="predicted"/>
<dbReference type="AlphaFoldDB" id="A0A2P2QUY9"/>
<keyword evidence="1" id="KW-0812">Transmembrane</keyword>
<evidence type="ECO:0000313" key="2">
    <source>
        <dbReference type="EMBL" id="MBX70775.1"/>
    </source>
</evidence>
<sequence>MNEKASNENVTQNTILYLKGYKSIGISLITCLCWVNFTESFQQNRDSPIG</sequence>
<dbReference type="EMBL" id="GGEC01090291">
    <property type="protein sequence ID" value="MBX70775.1"/>
    <property type="molecule type" value="Transcribed_RNA"/>
</dbReference>
<keyword evidence="1" id="KW-1133">Transmembrane helix</keyword>